<dbReference type="InterPro" id="IPR008657">
    <property type="entry name" value="JTB"/>
</dbReference>
<feature type="compositionally biased region" description="Low complexity" evidence="19">
    <location>
        <begin position="18"/>
        <end position="34"/>
    </location>
</feature>
<evidence type="ECO:0000256" key="12">
    <source>
        <dbReference type="ARBA" id="ARBA00023136"/>
    </source>
</evidence>
<dbReference type="Gene3D" id="3.30.720.220">
    <property type="match status" value="1"/>
</dbReference>
<dbReference type="Pfam" id="PF05439">
    <property type="entry name" value="JTB"/>
    <property type="match status" value="1"/>
</dbReference>
<evidence type="ECO:0000256" key="9">
    <source>
        <dbReference type="ARBA" id="ARBA00022776"/>
    </source>
</evidence>
<gene>
    <name evidence="21" type="primary">JTB</name>
</gene>
<evidence type="ECO:0000256" key="6">
    <source>
        <dbReference type="ARBA" id="ARBA00022618"/>
    </source>
</evidence>
<evidence type="ECO:0000256" key="7">
    <source>
        <dbReference type="ARBA" id="ARBA00022692"/>
    </source>
</evidence>
<keyword evidence="13" id="KW-0206">Cytoskeleton</keyword>
<dbReference type="FunCoup" id="A0A6I8PHJ6">
    <property type="interactions" value="331"/>
</dbReference>
<comment type="subunit">
    <text evidence="17">Interacts with AURKA, AURKB, BIRC5 and INCENP. May be a component of the CPC at least composed of BIRC5/survivin, CDCA8/borealin, INCENP and AURKB/Aurora-B.</text>
</comment>
<dbReference type="Ensembl" id="ENSOANT00000060423.1">
    <property type="protein sequence ID" value="ENSOANP00000054486.1"/>
    <property type="gene ID" value="ENSOANG00000042510.1"/>
</dbReference>
<evidence type="ECO:0000313" key="22">
    <source>
        <dbReference type="Proteomes" id="UP000002279"/>
    </source>
</evidence>
<keyword evidence="10 20" id="KW-1133">Transmembrane helix</keyword>
<keyword evidence="7 20" id="KW-0812">Transmembrane</keyword>
<dbReference type="InParanoid" id="A0A6I8PHJ6"/>
<evidence type="ECO:0000256" key="11">
    <source>
        <dbReference type="ARBA" id="ARBA00023128"/>
    </source>
</evidence>
<feature type="region of interest" description="Disordered" evidence="19">
    <location>
        <begin position="1"/>
        <end position="41"/>
    </location>
</feature>
<name>A0A6I8PHJ6_ORNAN</name>
<organism evidence="21 22">
    <name type="scientific">Ornithorhynchus anatinus</name>
    <name type="common">Duckbill platypus</name>
    <dbReference type="NCBI Taxonomy" id="9258"/>
    <lineage>
        <taxon>Eukaryota</taxon>
        <taxon>Metazoa</taxon>
        <taxon>Chordata</taxon>
        <taxon>Craniata</taxon>
        <taxon>Vertebrata</taxon>
        <taxon>Euteleostomi</taxon>
        <taxon>Mammalia</taxon>
        <taxon>Monotremata</taxon>
        <taxon>Ornithorhynchidae</taxon>
        <taxon>Ornithorhynchus</taxon>
    </lineage>
</organism>
<dbReference type="GO" id="GO:0030496">
    <property type="term" value="C:midbody"/>
    <property type="evidence" value="ECO:0000318"/>
    <property type="project" value="GO_Central"/>
</dbReference>
<sequence length="254" mass="27844">MKGFLGAGEPGPSPGDVEAAAPAPRGPPERTTTPSMQWGTDRKSPAARALHIPACTGATLALIGRRLGGRGSTTTARGLRWRRWGRKRRWRCERGLRPPMRREPGRERGRRRAAPGLPRDLLLLAGLLCACALKLGSTEAPVKDLEKPAATDAPPCWLVEEFVVVEPCGECTSFKAKMVPECSTTGFVEKISCTASKKERLKSCRSAHMEHRAFWRFEAAALGLAAVFAGLVLCRQRLLDRRALEKVRKQIESI</sequence>
<reference evidence="21" key="2">
    <citation type="submission" date="2025-08" db="UniProtKB">
        <authorList>
            <consortium name="Ensembl"/>
        </authorList>
    </citation>
    <scope>IDENTIFICATION</scope>
    <source>
        <strain evidence="21">Glennie</strain>
    </source>
</reference>
<evidence type="ECO:0000256" key="19">
    <source>
        <dbReference type="SAM" id="MobiDB-lite"/>
    </source>
</evidence>
<dbReference type="Proteomes" id="UP000002279">
    <property type="component" value="Chromosome X5"/>
</dbReference>
<dbReference type="PANTHER" id="PTHR13041">
    <property type="entry name" value="JTB PROTEIN-RELATED"/>
    <property type="match status" value="1"/>
</dbReference>
<evidence type="ECO:0000256" key="2">
    <source>
        <dbReference type="ARBA" id="ARBA00004186"/>
    </source>
</evidence>
<evidence type="ECO:0000256" key="18">
    <source>
        <dbReference type="ARBA" id="ARBA00068227"/>
    </source>
</evidence>
<reference evidence="21 22" key="1">
    <citation type="journal article" date="2008" name="Nature">
        <title>Genome analysis of the platypus reveals unique signatures of evolution.</title>
        <authorList>
            <person name="Warren W.C."/>
            <person name="Hillier L.W."/>
            <person name="Marshall Graves J.A."/>
            <person name="Birney E."/>
            <person name="Ponting C.P."/>
            <person name="Grutzner F."/>
            <person name="Belov K."/>
            <person name="Miller W."/>
            <person name="Clarke L."/>
            <person name="Chinwalla A.T."/>
            <person name="Yang S.P."/>
            <person name="Heger A."/>
            <person name="Locke D.P."/>
            <person name="Miethke P."/>
            <person name="Waters P.D."/>
            <person name="Veyrunes F."/>
            <person name="Fulton L."/>
            <person name="Fulton B."/>
            <person name="Graves T."/>
            <person name="Wallis J."/>
            <person name="Puente X.S."/>
            <person name="Lopez-Otin C."/>
            <person name="Ordonez G.R."/>
            <person name="Eichler E.E."/>
            <person name="Chen L."/>
            <person name="Cheng Z."/>
            <person name="Deakin J.E."/>
            <person name="Alsop A."/>
            <person name="Thompson K."/>
            <person name="Kirby P."/>
            <person name="Papenfuss A.T."/>
            <person name="Wakefield M.J."/>
            <person name="Olender T."/>
            <person name="Lancet D."/>
            <person name="Huttley G.A."/>
            <person name="Smit A.F."/>
            <person name="Pask A."/>
            <person name="Temple-Smith P."/>
            <person name="Batzer M.A."/>
            <person name="Walker J.A."/>
            <person name="Konkel M.K."/>
            <person name="Harris R.S."/>
            <person name="Whittington C.M."/>
            <person name="Wong E.S."/>
            <person name="Gemmell N.J."/>
            <person name="Buschiazzo E."/>
            <person name="Vargas Jentzsch I.M."/>
            <person name="Merkel A."/>
            <person name="Schmitz J."/>
            <person name="Zemann A."/>
            <person name="Churakov G."/>
            <person name="Kriegs J.O."/>
            <person name="Brosius J."/>
            <person name="Murchison E.P."/>
            <person name="Sachidanandam R."/>
            <person name="Smith C."/>
            <person name="Hannon G.J."/>
            <person name="Tsend-Ayush E."/>
            <person name="McMillan D."/>
            <person name="Attenborough R."/>
            <person name="Rens W."/>
            <person name="Ferguson-Smith M."/>
            <person name="Lefevre C.M."/>
            <person name="Sharp J.A."/>
            <person name="Nicholas K.R."/>
            <person name="Ray D.A."/>
            <person name="Kube M."/>
            <person name="Reinhardt R."/>
            <person name="Pringle T.H."/>
            <person name="Taylor J."/>
            <person name="Jones R.C."/>
            <person name="Nixon B."/>
            <person name="Dacheux J.L."/>
            <person name="Niwa H."/>
            <person name="Sekita Y."/>
            <person name="Huang X."/>
            <person name="Stark A."/>
            <person name="Kheradpour P."/>
            <person name="Kellis M."/>
            <person name="Flicek P."/>
            <person name="Chen Y."/>
            <person name="Webber C."/>
            <person name="Hardison R."/>
            <person name="Nelson J."/>
            <person name="Hallsworth-Pepin K."/>
            <person name="Delehaunty K."/>
            <person name="Markovic C."/>
            <person name="Minx P."/>
            <person name="Feng Y."/>
            <person name="Kremitzki C."/>
            <person name="Mitreva M."/>
            <person name="Glasscock J."/>
            <person name="Wylie T."/>
            <person name="Wohldmann P."/>
            <person name="Thiru P."/>
            <person name="Nhan M.N."/>
            <person name="Pohl C.S."/>
            <person name="Smith S.M."/>
            <person name="Hou S."/>
            <person name="Nefedov M."/>
            <person name="de Jong P.J."/>
            <person name="Renfree M.B."/>
            <person name="Mardis E.R."/>
            <person name="Wilson R.K."/>
        </authorList>
    </citation>
    <scope>NUCLEOTIDE SEQUENCE [LARGE SCALE GENOMIC DNA]</scope>
    <source>
        <strain evidence="21 22">Glennie</strain>
    </source>
</reference>
<dbReference type="GO" id="GO:0005737">
    <property type="term" value="C:cytoplasm"/>
    <property type="evidence" value="ECO:0000318"/>
    <property type="project" value="GO_Central"/>
</dbReference>
<keyword evidence="9" id="KW-0498">Mitosis</keyword>
<dbReference type="GeneTree" id="ENSGT00390000016136"/>
<comment type="similarity">
    <text evidence="16">Belongs to the JTB family.</text>
</comment>
<evidence type="ECO:0000256" key="8">
    <source>
        <dbReference type="ARBA" id="ARBA00022729"/>
    </source>
</evidence>
<evidence type="ECO:0000256" key="16">
    <source>
        <dbReference type="ARBA" id="ARBA00060886"/>
    </source>
</evidence>
<dbReference type="GO" id="GO:0016020">
    <property type="term" value="C:membrane"/>
    <property type="evidence" value="ECO:0007669"/>
    <property type="project" value="UniProtKB-SubCell"/>
</dbReference>
<dbReference type="AlphaFoldDB" id="A0A6I8PHJ6"/>
<keyword evidence="5" id="KW-0963">Cytoplasm</keyword>
<evidence type="ECO:0000256" key="13">
    <source>
        <dbReference type="ARBA" id="ARBA00023212"/>
    </source>
</evidence>
<dbReference type="GO" id="GO:0005819">
    <property type="term" value="C:spindle"/>
    <property type="evidence" value="ECO:0007669"/>
    <property type="project" value="UniProtKB-SubCell"/>
</dbReference>
<reference evidence="21" key="3">
    <citation type="submission" date="2025-09" db="UniProtKB">
        <authorList>
            <consortium name="Ensembl"/>
        </authorList>
    </citation>
    <scope>IDENTIFICATION</scope>
    <source>
        <strain evidence="21">Glennie</strain>
    </source>
</reference>
<comment type="subcellular location">
    <subcellularLocation>
        <location evidence="3">Cytoplasm</location>
        <location evidence="3">Cytoskeleton</location>
        <location evidence="3">Microtubule organizing center</location>
        <location evidence="3">Centrosome</location>
    </subcellularLocation>
    <subcellularLocation>
        <location evidence="2">Cytoplasm</location>
        <location evidence="2">Cytoskeleton</location>
        <location evidence="2">Spindle</location>
    </subcellularLocation>
    <subcellularLocation>
        <location evidence="4">Membrane</location>
        <topology evidence="4">Single-pass type I membrane protein</topology>
    </subcellularLocation>
    <subcellularLocation>
        <location evidence="1">Mitochondrion</location>
    </subcellularLocation>
</comment>
<evidence type="ECO:0000256" key="15">
    <source>
        <dbReference type="ARBA" id="ARBA00058368"/>
    </source>
</evidence>
<evidence type="ECO:0000256" key="1">
    <source>
        <dbReference type="ARBA" id="ARBA00004173"/>
    </source>
</evidence>
<dbReference type="GO" id="GO:0000281">
    <property type="term" value="P:mitotic cytokinesis"/>
    <property type="evidence" value="ECO:0000318"/>
    <property type="project" value="GO_Central"/>
</dbReference>
<evidence type="ECO:0000256" key="4">
    <source>
        <dbReference type="ARBA" id="ARBA00004479"/>
    </source>
</evidence>
<dbReference type="FunFam" id="3.30.720.220:FF:000001">
    <property type="entry name" value="Jumping translocation breakpoint"/>
    <property type="match status" value="1"/>
</dbReference>
<dbReference type="GO" id="GO:0005813">
    <property type="term" value="C:centrosome"/>
    <property type="evidence" value="ECO:0007669"/>
    <property type="project" value="UniProtKB-SubCell"/>
</dbReference>
<comment type="function">
    <text evidence="15">Required for normal cytokinesis during mitosis. Plays a role in the regulation of cell proliferation. May be a component of the chromosomal passenger complex (CPC), a complex that acts as a key regulator of mitosis. The CPC complex has essential functions at the centromere in ensuring correct chromosome alignment and segregation and is required for chromatin-induced microtubule stabilization and spindle assembly. Increases AURKB activity. Inhibits apoptosis induced by TGFB1. Overexpression induces swelling of mitochondria and reduces mitochondrial membrane potential.</text>
</comment>
<protein>
    <recommendedName>
        <fullName evidence="18">Protein JTB</fullName>
    </recommendedName>
</protein>
<keyword evidence="22" id="KW-1185">Reference proteome</keyword>
<keyword evidence="14" id="KW-0131">Cell cycle</keyword>
<keyword evidence="8" id="KW-0732">Signal</keyword>
<keyword evidence="11" id="KW-0496">Mitochondrion</keyword>
<evidence type="ECO:0000256" key="17">
    <source>
        <dbReference type="ARBA" id="ARBA00063184"/>
    </source>
</evidence>
<evidence type="ECO:0000256" key="20">
    <source>
        <dbReference type="SAM" id="Phobius"/>
    </source>
</evidence>
<dbReference type="GO" id="GO:0005739">
    <property type="term" value="C:mitochondrion"/>
    <property type="evidence" value="ECO:0007669"/>
    <property type="project" value="UniProtKB-SubCell"/>
</dbReference>
<keyword evidence="6" id="KW-0132">Cell division</keyword>
<dbReference type="PANTHER" id="PTHR13041:SF3">
    <property type="entry name" value="PROTEIN JTB"/>
    <property type="match status" value="1"/>
</dbReference>
<evidence type="ECO:0000256" key="3">
    <source>
        <dbReference type="ARBA" id="ARBA00004300"/>
    </source>
</evidence>
<keyword evidence="12 20" id="KW-0472">Membrane</keyword>
<evidence type="ECO:0000256" key="10">
    <source>
        <dbReference type="ARBA" id="ARBA00022989"/>
    </source>
</evidence>
<proteinExistence type="inferred from homology"/>
<accession>A0A6I8PHJ6</accession>
<evidence type="ECO:0000313" key="21">
    <source>
        <dbReference type="Ensembl" id="ENSOANP00000054486.1"/>
    </source>
</evidence>
<feature type="transmembrane region" description="Helical" evidence="20">
    <location>
        <begin position="213"/>
        <end position="234"/>
    </location>
</feature>
<evidence type="ECO:0000256" key="5">
    <source>
        <dbReference type="ARBA" id="ARBA00022490"/>
    </source>
</evidence>
<dbReference type="Bgee" id="ENSOANG00000042510">
    <property type="expression patterns" value="Expressed in brain and 8 other cell types or tissues"/>
</dbReference>
<evidence type="ECO:0000256" key="14">
    <source>
        <dbReference type="ARBA" id="ARBA00023306"/>
    </source>
</evidence>